<gene>
    <name evidence="1" type="ORF">KVT40_005992</name>
</gene>
<protein>
    <submittedName>
        <fullName evidence="1">Uncharacterized protein</fullName>
    </submittedName>
</protein>
<dbReference type="AlphaFoldDB" id="A0A8K0PDE2"/>
<proteinExistence type="predicted"/>
<dbReference type="Proteomes" id="UP000809789">
    <property type="component" value="Unassembled WGS sequence"/>
</dbReference>
<sequence>MSSSGTRAFSQAASKAIRWVGATKTDIVQQNPGKDTKTLISAVDKFGEAAEEKYGQKADYMKIQGAKLHPSALDPSDPKEVLTVSIHTENGTSLESGHGRLAIAWQVLLAIRCQPVPDYGLGVLCYASMVYVMRCRIRRAVTDGFA</sequence>
<dbReference type="OrthoDB" id="3531694at2759"/>
<name>A0A8K0PDE2_9PEZI</name>
<evidence type="ECO:0000313" key="2">
    <source>
        <dbReference type="Proteomes" id="UP000809789"/>
    </source>
</evidence>
<reference evidence="1" key="1">
    <citation type="submission" date="2021-07" db="EMBL/GenBank/DDBJ databases">
        <title>Elsinoe batatas strain:CRI-CJ2 Genome sequencing and assembly.</title>
        <authorList>
            <person name="Huang L."/>
        </authorList>
    </citation>
    <scope>NUCLEOTIDE SEQUENCE</scope>
    <source>
        <strain evidence="1">CRI-CJ2</strain>
    </source>
</reference>
<dbReference type="EMBL" id="JAESVG020000007">
    <property type="protein sequence ID" value="KAG8625591.1"/>
    <property type="molecule type" value="Genomic_DNA"/>
</dbReference>
<comment type="caution">
    <text evidence="1">The sequence shown here is derived from an EMBL/GenBank/DDBJ whole genome shotgun (WGS) entry which is preliminary data.</text>
</comment>
<accession>A0A8K0PDE2</accession>
<organism evidence="1 2">
    <name type="scientific">Elsinoe batatas</name>
    <dbReference type="NCBI Taxonomy" id="2601811"/>
    <lineage>
        <taxon>Eukaryota</taxon>
        <taxon>Fungi</taxon>
        <taxon>Dikarya</taxon>
        <taxon>Ascomycota</taxon>
        <taxon>Pezizomycotina</taxon>
        <taxon>Dothideomycetes</taxon>
        <taxon>Dothideomycetidae</taxon>
        <taxon>Myriangiales</taxon>
        <taxon>Elsinoaceae</taxon>
        <taxon>Elsinoe</taxon>
    </lineage>
</organism>
<keyword evidence="2" id="KW-1185">Reference proteome</keyword>
<evidence type="ECO:0000313" key="1">
    <source>
        <dbReference type="EMBL" id="KAG8625591.1"/>
    </source>
</evidence>